<feature type="domain" description="D-alanyl-D-alanine carboxypeptidase-like core" evidence="1">
    <location>
        <begin position="22"/>
        <end position="176"/>
    </location>
</feature>
<dbReference type="InterPro" id="IPR052179">
    <property type="entry name" value="DD-CPase-like"/>
</dbReference>
<dbReference type="PANTHER" id="PTHR34385">
    <property type="entry name" value="D-ALANYL-D-ALANINE CARBOXYPEPTIDASE"/>
    <property type="match status" value="1"/>
</dbReference>
<organism evidence="2 3">
    <name type="scientific">Bowmanella denitrificans</name>
    <dbReference type="NCBI Taxonomy" id="366582"/>
    <lineage>
        <taxon>Bacteria</taxon>
        <taxon>Pseudomonadati</taxon>
        <taxon>Pseudomonadota</taxon>
        <taxon>Gammaproteobacteria</taxon>
        <taxon>Alteromonadales</taxon>
        <taxon>Alteromonadaceae</taxon>
        <taxon>Bowmanella</taxon>
    </lineage>
</organism>
<name>A0ABN0XBE0_9ALTE</name>
<sequence length="227" mass="25867">MLTALQLTGRDTSHLIEWRPGHWLQPDVAKALEKMQKAAQADGVGLDIVSSYRDCQRQLAIWNAKWLGQRPVLDINSQVLPMESLSDKQKLYAILTWSALPGASRHHWGTDMDLYDKASVQQSGRTFQLVSQEYAAEGPCYALCCWLDSYAEDFGFFRPYAKYQGGVAPEPWHFSHKASARLMQQQLSLTCLSDCIQALNIEGKRVILEHLPDIYRRFVQLPDEEKP</sequence>
<comment type="caution">
    <text evidence="2">The sequence shown here is derived from an EMBL/GenBank/DDBJ whole genome shotgun (WGS) entry which is preliminary data.</text>
</comment>
<gene>
    <name evidence="2" type="ORF">GCM10009092_25260</name>
</gene>
<dbReference type="Pfam" id="PF02557">
    <property type="entry name" value="VanY"/>
    <property type="match status" value="1"/>
</dbReference>
<proteinExistence type="predicted"/>
<accession>A0ABN0XBE0</accession>
<evidence type="ECO:0000259" key="1">
    <source>
        <dbReference type="Pfam" id="PF02557"/>
    </source>
</evidence>
<evidence type="ECO:0000313" key="3">
    <source>
        <dbReference type="Proteomes" id="UP001501757"/>
    </source>
</evidence>
<reference evidence="2 3" key="1">
    <citation type="journal article" date="2019" name="Int. J. Syst. Evol. Microbiol.">
        <title>The Global Catalogue of Microorganisms (GCM) 10K type strain sequencing project: providing services to taxonomists for standard genome sequencing and annotation.</title>
        <authorList>
            <consortium name="The Broad Institute Genomics Platform"/>
            <consortium name="The Broad Institute Genome Sequencing Center for Infectious Disease"/>
            <person name="Wu L."/>
            <person name="Ma J."/>
        </authorList>
    </citation>
    <scope>NUCLEOTIDE SEQUENCE [LARGE SCALE GENOMIC DNA]</scope>
    <source>
        <strain evidence="2 3">JCM 13378</strain>
    </source>
</reference>
<dbReference type="Proteomes" id="UP001501757">
    <property type="component" value="Unassembled WGS sequence"/>
</dbReference>
<dbReference type="InterPro" id="IPR003709">
    <property type="entry name" value="VanY-like_core_dom"/>
</dbReference>
<dbReference type="SUPFAM" id="SSF55166">
    <property type="entry name" value="Hedgehog/DD-peptidase"/>
    <property type="match status" value="1"/>
</dbReference>
<dbReference type="EMBL" id="BAAAEI010000014">
    <property type="protein sequence ID" value="GAA0360003.1"/>
    <property type="molecule type" value="Genomic_DNA"/>
</dbReference>
<evidence type="ECO:0000313" key="2">
    <source>
        <dbReference type="EMBL" id="GAA0360003.1"/>
    </source>
</evidence>
<dbReference type="CDD" id="cd14847">
    <property type="entry name" value="DD-carboxypeptidase_like"/>
    <property type="match status" value="1"/>
</dbReference>
<dbReference type="Gene3D" id="3.30.1380.10">
    <property type="match status" value="1"/>
</dbReference>
<dbReference type="PANTHER" id="PTHR34385:SF1">
    <property type="entry name" value="PEPTIDOGLYCAN L-ALANYL-D-GLUTAMATE ENDOPEPTIDASE CWLK"/>
    <property type="match status" value="1"/>
</dbReference>
<dbReference type="InterPro" id="IPR009045">
    <property type="entry name" value="Zn_M74/Hedgehog-like"/>
</dbReference>
<keyword evidence="3" id="KW-1185">Reference proteome</keyword>
<dbReference type="RefSeq" id="WP_343845320.1">
    <property type="nucleotide sequence ID" value="NZ_BAAAEI010000014.1"/>
</dbReference>
<protein>
    <submittedName>
        <fullName evidence="2">M15 family metallopeptidase</fullName>
    </submittedName>
</protein>